<accession>A0ACC2K8D2</accession>
<dbReference type="EMBL" id="CM056812">
    <property type="protein sequence ID" value="KAJ8617173.1"/>
    <property type="molecule type" value="Genomic_DNA"/>
</dbReference>
<comment type="caution">
    <text evidence="1">The sequence shown here is derived from an EMBL/GenBank/DDBJ whole genome shotgun (WGS) entry which is preliminary data.</text>
</comment>
<reference evidence="1 2" key="1">
    <citation type="journal article" date="2022" name="Hortic Res">
        <title>A haplotype resolved chromosomal level avocado genome allows analysis of novel avocado genes.</title>
        <authorList>
            <person name="Nath O."/>
            <person name="Fletcher S.J."/>
            <person name="Hayward A."/>
            <person name="Shaw L.M."/>
            <person name="Masouleh A.K."/>
            <person name="Furtado A."/>
            <person name="Henry R.J."/>
            <person name="Mitter N."/>
        </authorList>
    </citation>
    <scope>NUCLEOTIDE SEQUENCE [LARGE SCALE GENOMIC DNA]</scope>
    <source>
        <strain evidence="2">cv. Hass</strain>
    </source>
</reference>
<protein>
    <submittedName>
        <fullName evidence="1">Uncharacterized protein</fullName>
    </submittedName>
</protein>
<dbReference type="Proteomes" id="UP001234297">
    <property type="component" value="Chromosome 4"/>
</dbReference>
<proteinExistence type="predicted"/>
<organism evidence="1 2">
    <name type="scientific">Persea americana</name>
    <name type="common">Avocado</name>
    <dbReference type="NCBI Taxonomy" id="3435"/>
    <lineage>
        <taxon>Eukaryota</taxon>
        <taxon>Viridiplantae</taxon>
        <taxon>Streptophyta</taxon>
        <taxon>Embryophyta</taxon>
        <taxon>Tracheophyta</taxon>
        <taxon>Spermatophyta</taxon>
        <taxon>Magnoliopsida</taxon>
        <taxon>Magnoliidae</taxon>
        <taxon>Laurales</taxon>
        <taxon>Lauraceae</taxon>
        <taxon>Persea</taxon>
    </lineage>
</organism>
<gene>
    <name evidence="1" type="ORF">MRB53_013359</name>
</gene>
<sequence>MSTSSAIVPEALIEKNYGNWKVCLKSYLIGQGLWGIVDGIEAKPVGNQAGLNAWKKINGKALHAIQISCGSDILSYVRELDSAKAAWDRLATVHEQASGARKAFLEAELRACRKENLIFEFDTMRVVIQKSKPSLEEAVNLFFQEEALLERRKLESNNEKKEGPNEALFSDTRGKFRGRAKFRGSGRSQNRQQVITCYNCGKKGHFARDCWHREGNYNAVEKLVDEQATEEMPDESKIEEALCVMHELPTSKDQWFIDSACSNHMTPRADIFITKEPFTNASGVITGDNTKLEIKGRGDVMMGEANGGMKVPYQLLFWKKPDVRRLRVFGSIAYVKRTDEDQDKLDKKAIKCILLGYSSERKAYRCFDPISRRIHESRDVIFNEESQWYPRLQAIGGKYYHLCHLKKKMVLNKEIDLVYTATKDEVADFFTKVLCSGQFERFKSKLGMKNAEETLSGIFPRMQSRVPEAMSGARKQAMGSALCGCWPQEAKKQQQEQRHVCVGEGLKSPAVCEVVI</sequence>
<keyword evidence="2" id="KW-1185">Reference proteome</keyword>
<name>A0ACC2K8D2_PERAE</name>
<evidence type="ECO:0000313" key="1">
    <source>
        <dbReference type="EMBL" id="KAJ8617173.1"/>
    </source>
</evidence>
<evidence type="ECO:0000313" key="2">
    <source>
        <dbReference type="Proteomes" id="UP001234297"/>
    </source>
</evidence>